<accession>A0A323VCA2</accession>
<evidence type="ECO:0000256" key="2">
    <source>
        <dbReference type="ARBA" id="ARBA00022448"/>
    </source>
</evidence>
<keyword evidence="5 7" id="KW-1133">Transmembrane helix</keyword>
<proteinExistence type="inferred from homology"/>
<dbReference type="Proteomes" id="UP000247602">
    <property type="component" value="Unassembled WGS sequence"/>
</dbReference>
<evidence type="ECO:0000256" key="5">
    <source>
        <dbReference type="ARBA" id="ARBA00022989"/>
    </source>
</evidence>
<feature type="transmembrane region" description="Helical" evidence="7">
    <location>
        <begin position="208"/>
        <end position="227"/>
    </location>
</feature>
<dbReference type="Pfam" id="PF00528">
    <property type="entry name" value="BPD_transp_1"/>
    <property type="match status" value="1"/>
</dbReference>
<evidence type="ECO:0000313" key="12">
    <source>
        <dbReference type="Proteomes" id="UP000580718"/>
    </source>
</evidence>
<comment type="subcellular location">
    <subcellularLocation>
        <location evidence="1 7">Cell membrane</location>
        <topology evidence="1 7">Multi-pass membrane protein</topology>
    </subcellularLocation>
</comment>
<evidence type="ECO:0000313" key="10">
    <source>
        <dbReference type="EMBL" id="PZA22454.1"/>
    </source>
</evidence>
<comment type="caution">
    <text evidence="10">The sequence shown here is derived from an EMBL/GenBank/DDBJ whole genome shotgun (WGS) entry which is preliminary data.</text>
</comment>
<feature type="transmembrane region" description="Helical" evidence="7">
    <location>
        <begin position="128"/>
        <end position="149"/>
    </location>
</feature>
<evidence type="ECO:0000256" key="7">
    <source>
        <dbReference type="RuleBase" id="RU363032"/>
    </source>
</evidence>
<reference evidence="9 12" key="2">
    <citation type="submission" date="2020-08" db="EMBL/GenBank/DDBJ databases">
        <title>Sequencing the genomes of 1000 actinobacteria strains.</title>
        <authorList>
            <person name="Klenk H.-P."/>
        </authorList>
    </citation>
    <scope>NUCLEOTIDE SEQUENCE [LARGE SCALE GENOMIC DNA]</scope>
    <source>
        <strain evidence="9 12">DSM 16678</strain>
    </source>
</reference>
<feature type="transmembrane region" description="Helical" evidence="7">
    <location>
        <begin position="169"/>
        <end position="188"/>
    </location>
</feature>
<evidence type="ECO:0000259" key="8">
    <source>
        <dbReference type="PROSITE" id="PS50928"/>
    </source>
</evidence>
<feature type="transmembrane region" description="Helical" evidence="7">
    <location>
        <begin position="309"/>
        <end position="335"/>
    </location>
</feature>
<evidence type="ECO:0000313" key="11">
    <source>
        <dbReference type="Proteomes" id="UP000247602"/>
    </source>
</evidence>
<dbReference type="InterPro" id="IPR035906">
    <property type="entry name" value="MetI-like_sf"/>
</dbReference>
<dbReference type="PROSITE" id="PS50928">
    <property type="entry name" value="ABC_TM1"/>
    <property type="match status" value="1"/>
</dbReference>
<keyword evidence="2 7" id="KW-0813">Transport</keyword>
<dbReference type="GO" id="GO:0055085">
    <property type="term" value="P:transmembrane transport"/>
    <property type="evidence" value="ECO:0007669"/>
    <property type="project" value="InterPro"/>
</dbReference>
<feature type="domain" description="ABC transmembrane type-1" evidence="8">
    <location>
        <begin position="122"/>
        <end position="328"/>
    </location>
</feature>
<comment type="similarity">
    <text evidence="7">Belongs to the binding-protein-dependent transport system permease family.</text>
</comment>
<evidence type="ECO:0000256" key="6">
    <source>
        <dbReference type="ARBA" id="ARBA00023136"/>
    </source>
</evidence>
<dbReference type="InterPro" id="IPR000515">
    <property type="entry name" value="MetI-like"/>
</dbReference>
<keyword evidence="11" id="KW-1185">Reference proteome</keyword>
<dbReference type="Pfam" id="PF19300">
    <property type="entry name" value="BPD_transp_1_N"/>
    <property type="match status" value="1"/>
</dbReference>
<evidence type="ECO:0000256" key="3">
    <source>
        <dbReference type="ARBA" id="ARBA00022475"/>
    </source>
</evidence>
<protein>
    <submittedName>
        <fullName evidence="10">ABC transporter permease</fullName>
    </submittedName>
    <submittedName>
        <fullName evidence="9">Peptide/nickel transport system permease protein</fullName>
    </submittedName>
</protein>
<dbReference type="PANTHER" id="PTHR43163:SF6">
    <property type="entry name" value="DIPEPTIDE TRANSPORT SYSTEM PERMEASE PROTEIN DPPB-RELATED"/>
    <property type="match status" value="1"/>
</dbReference>
<dbReference type="RefSeq" id="WP_110551224.1">
    <property type="nucleotide sequence ID" value="NZ_JACIBU010000001.1"/>
</dbReference>
<dbReference type="OrthoDB" id="9778910at2"/>
<keyword evidence="3" id="KW-1003">Cell membrane</keyword>
<feature type="transmembrane region" description="Helical" evidence="7">
    <location>
        <begin position="265"/>
        <end position="289"/>
    </location>
</feature>
<dbReference type="PANTHER" id="PTHR43163">
    <property type="entry name" value="DIPEPTIDE TRANSPORT SYSTEM PERMEASE PROTEIN DPPB-RELATED"/>
    <property type="match status" value="1"/>
</dbReference>
<dbReference type="EMBL" id="QKNV01000031">
    <property type="protein sequence ID" value="PZA22454.1"/>
    <property type="molecule type" value="Genomic_DNA"/>
</dbReference>
<dbReference type="EMBL" id="JACIBU010000001">
    <property type="protein sequence ID" value="MBB3674649.1"/>
    <property type="molecule type" value="Genomic_DNA"/>
</dbReference>
<feature type="transmembrane region" description="Helical" evidence="7">
    <location>
        <begin position="36"/>
        <end position="57"/>
    </location>
</feature>
<dbReference type="SUPFAM" id="SSF161098">
    <property type="entry name" value="MetI-like"/>
    <property type="match status" value="1"/>
</dbReference>
<dbReference type="AlphaFoldDB" id="A0A323VCA2"/>
<dbReference type="Proteomes" id="UP000580718">
    <property type="component" value="Unassembled WGS sequence"/>
</dbReference>
<dbReference type="Gene3D" id="1.10.3720.10">
    <property type="entry name" value="MetI-like"/>
    <property type="match status" value="1"/>
</dbReference>
<sequence>MTTATLPRVPVSRDPRVSPLRRVTGSPALRLVVKRLLMAIPIMLGVTVLTFWVLSLIPGNAAQQLLGPEATPEDIALLEERLGLNESGVSRYLSWLGNAVTGDLGNSLVSGQPVSDVLGERLPVTGELVFLAFFVSLLLAVPVALLAAYKPNGVVDRISMMISTLGLSVANYVLALILVLVFAVQLGALPAIGYVPLSEGLWANLEPMILPSAAIGLPLFCFYTRFLRGDLVDQMQQEEYVTTARAKGIGPWQVLIKHAFRNSSFGLITVVGLNLGALIGGTVIIEQIFALPGVGQMLLQAINTRDFVVVQAAVVIFALVAVVANLLVDLMYAVLDPRIRYGAR</sequence>
<keyword evidence="4 7" id="KW-0812">Transmembrane</keyword>
<dbReference type="CDD" id="cd06261">
    <property type="entry name" value="TM_PBP2"/>
    <property type="match status" value="1"/>
</dbReference>
<evidence type="ECO:0000256" key="4">
    <source>
        <dbReference type="ARBA" id="ARBA00022692"/>
    </source>
</evidence>
<reference evidence="10 11" key="1">
    <citation type="submission" date="2018-06" db="EMBL/GenBank/DDBJ databases">
        <title>Draft genome sequence of Modestobacter versicolor CP153-2.</title>
        <authorList>
            <person name="Gundlapally S.R."/>
        </authorList>
    </citation>
    <scope>NUCLEOTIDE SEQUENCE [LARGE SCALE GENOMIC DNA]</scope>
    <source>
        <strain evidence="10 11">CP153-2</strain>
    </source>
</reference>
<keyword evidence="6 7" id="KW-0472">Membrane</keyword>
<evidence type="ECO:0000256" key="1">
    <source>
        <dbReference type="ARBA" id="ARBA00004651"/>
    </source>
</evidence>
<name>A0A323VCA2_9ACTN</name>
<dbReference type="GO" id="GO:0005886">
    <property type="term" value="C:plasma membrane"/>
    <property type="evidence" value="ECO:0007669"/>
    <property type="project" value="UniProtKB-SubCell"/>
</dbReference>
<gene>
    <name evidence="10" type="ORF">DMO24_04910</name>
    <name evidence="9" type="ORF">FHX36_000384</name>
</gene>
<organism evidence="10 11">
    <name type="scientific">Modestobacter versicolor</name>
    <dbReference type="NCBI Taxonomy" id="429133"/>
    <lineage>
        <taxon>Bacteria</taxon>
        <taxon>Bacillati</taxon>
        <taxon>Actinomycetota</taxon>
        <taxon>Actinomycetes</taxon>
        <taxon>Geodermatophilales</taxon>
        <taxon>Geodermatophilaceae</taxon>
        <taxon>Modestobacter</taxon>
    </lineage>
</organism>
<evidence type="ECO:0000313" key="9">
    <source>
        <dbReference type="EMBL" id="MBB3674649.1"/>
    </source>
</evidence>
<dbReference type="InterPro" id="IPR045621">
    <property type="entry name" value="BPD_transp_1_N"/>
</dbReference>